<evidence type="ECO:0000256" key="4">
    <source>
        <dbReference type="ARBA" id="ARBA00022989"/>
    </source>
</evidence>
<evidence type="ECO:0008006" key="9">
    <source>
        <dbReference type="Google" id="ProtNLM"/>
    </source>
</evidence>
<keyword evidence="4 6" id="KW-1133">Transmembrane helix</keyword>
<evidence type="ECO:0000313" key="8">
    <source>
        <dbReference type="Proteomes" id="UP000192277"/>
    </source>
</evidence>
<proteinExistence type="inferred from homology"/>
<evidence type="ECO:0000313" key="7">
    <source>
        <dbReference type="EMBL" id="OQP44216.1"/>
    </source>
</evidence>
<dbReference type="Pfam" id="PF01594">
    <property type="entry name" value="AI-2E_transport"/>
    <property type="match status" value="1"/>
</dbReference>
<dbReference type="Proteomes" id="UP000192277">
    <property type="component" value="Unassembled WGS sequence"/>
</dbReference>
<name>A0ABX3NRT9_9BACT</name>
<gene>
    <name evidence="7" type="ORF">A4D02_35670</name>
</gene>
<protein>
    <recommendedName>
        <fullName evidence="9">AI-2E family transporter</fullName>
    </recommendedName>
</protein>
<comment type="similarity">
    <text evidence="2">Belongs to the autoinducer-2 exporter (AI-2E) (TC 2.A.86) family.</text>
</comment>
<keyword evidence="3 6" id="KW-0812">Transmembrane</keyword>
<feature type="transmembrane region" description="Helical" evidence="6">
    <location>
        <begin position="53"/>
        <end position="75"/>
    </location>
</feature>
<evidence type="ECO:0000256" key="1">
    <source>
        <dbReference type="ARBA" id="ARBA00004141"/>
    </source>
</evidence>
<reference evidence="7 8" key="1">
    <citation type="submission" date="2016-04" db="EMBL/GenBank/DDBJ databases">
        <authorList>
            <person name="Chen L."/>
            <person name="Zhuang W."/>
            <person name="Wang G."/>
        </authorList>
    </citation>
    <scope>NUCLEOTIDE SEQUENCE [LARGE SCALE GENOMIC DNA]</scope>
    <source>
        <strain evidence="8">GR20</strain>
    </source>
</reference>
<comment type="caution">
    <text evidence="7">The sequence shown here is derived from an EMBL/GenBank/DDBJ whole genome shotgun (WGS) entry which is preliminary data.</text>
</comment>
<evidence type="ECO:0000256" key="3">
    <source>
        <dbReference type="ARBA" id="ARBA00022692"/>
    </source>
</evidence>
<feature type="transmembrane region" description="Helical" evidence="6">
    <location>
        <begin position="113"/>
        <end position="136"/>
    </location>
</feature>
<feature type="transmembrane region" description="Helical" evidence="6">
    <location>
        <begin position="81"/>
        <end position="101"/>
    </location>
</feature>
<dbReference type="EMBL" id="LWBO01000030">
    <property type="protein sequence ID" value="OQP44216.1"/>
    <property type="molecule type" value="Genomic_DNA"/>
</dbReference>
<feature type="transmembrane region" description="Helical" evidence="6">
    <location>
        <begin position="17"/>
        <end position="41"/>
    </location>
</feature>
<keyword evidence="8" id="KW-1185">Reference proteome</keyword>
<comment type="subcellular location">
    <subcellularLocation>
        <location evidence="1">Membrane</location>
        <topology evidence="1">Multi-pass membrane protein</topology>
    </subcellularLocation>
</comment>
<organism evidence="7 8">
    <name type="scientific">Niastella koreensis</name>
    <dbReference type="NCBI Taxonomy" id="354356"/>
    <lineage>
        <taxon>Bacteria</taxon>
        <taxon>Pseudomonadati</taxon>
        <taxon>Bacteroidota</taxon>
        <taxon>Chitinophagia</taxon>
        <taxon>Chitinophagales</taxon>
        <taxon>Chitinophagaceae</taxon>
        <taxon>Niastella</taxon>
    </lineage>
</organism>
<sequence length="141" mass="15240">MQVAEVLNEVKSAIQRFMVGLMIETAIVCTLNSIALMIIGVPNAIVIGIIGDILNILPFIGGVIAILLPVLMSLISQDSFSPILAIVITYSVIQFVDNNFLVPKIVLKSSINALISIIVVLLGGCFGVFLECFFQFPLLLY</sequence>
<evidence type="ECO:0000256" key="2">
    <source>
        <dbReference type="ARBA" id="ARBA00009773"/>
    </source>
</evidence>
<evidence type="ECO:0000256" key="6">
    <source>
        <dbReference type="SAM" id="Phobius"/>
    </source>
</evidence>
<keyword evidence="5 6" id="KW-0472">Membrane</keyword>
<dbReference type="InterPro" id="IPR002549">
    <property type="entry name" value="AI-2E-like"/>
</dbReference>
<accession>A0ABX3NRT9</accession>
<dbReference type="RefSeq" id="WP_049815469.1">
    <property type="nucleotide sequence ID" value="NZ_LWBO01000030.1"/>
</dbReference>
<evidence type="ECO:0000256" key="5">
    <source>
        <dbReference type="ARBA" id="ARBA00023136"/>
    </source>
</evidence>